<dbReference type="Pfam" id="PF11656">
    <property type="entry name" value="DUF3811"/>
    <property type="match status" value="1"/>
</dbReference>
<keyword evidence="3" id="KW-1185">Reference proteome</keyword>
<comment type="caution">
    <text evidence="2">The sequence shown here is derived from an EMBL/GenBank/DDBJ whole genome shotgun (WGS) entry which is preliminary data.</text>
</comment>
<dbReference type="GeneID" id="93566088"/>
<gene>
    <name evidence="2" type="ORF">BS640_04570</name>
</gene>
<evidence type="ECO:0000313" key="3">
    <source>
        <dbReference type="Proteomes" id="UP000192536"/>
    </source>
</evidence>
<feature type="region of interest" description="Disordered" evidence="1">
    <location>
        <begin position="56"/>
        <end position="90"/>
    </location>
</feature>
<dbReference type="InterPro" id="IPR020317">
    <property type="entry name" value="Uncharacterised_YjbD"/>
</dbReference>
<dbReference type="EMBL" id="MRWE01000005">
    <property type="protein sequence ID" value="ORJ26683.1"/>
    <property type="molecule type" value="Genomic_DNA"/>
</dbReference>
<reference evidence="2 3" key="1">
    <citation type="journal article" date="2017" name="Int. J. Syst. Evol. Microbiol.">
        <title>Rouxiella badensis sp. nov. and Rouxiella silvae sp. nov. isolated from peat bog soil in Germany and emendation of the genus description.</title>
        <authorList>
            <person name="Le Fleche-Mateos A."/>
            <person name="Kugler J.H."/>
            <person name="Hansen S.H."/>
            <person name="Syldatk C."/>
            <person name="Hausmann R."/>
            <person name="Lomprez F."/>
            <person name="Vandenbogaert M."/>
            <person name="Manuguerra J.C."/>
            <person name="Grimont P.A."/>
        </authorList>
    </citation>
    <scope>NUCLEOTIDE SEQUENCE [LARGE SCALE GENOMIC DNA]</scope>
    <source>
        <strain evidence="2 3">DSM 100043</strain>
    </source>
</reference>
<name>A0A1X0WIX0_9GAMM</name>
<sequence>MKRLTQQDMTESEQRELKTQLDRARKAQGRDLTNSENNRIKDDYIDALMAEKEKVASKARAEKRRAKANATPSTSATYDWTARTHPRGRR</sequence>
<feature type="compositionally biased region" description="Basic and acidic residues" evidence="1">
    <location>
        <begin position="12"/>
        <end position="29"/>
    </location>
</feature>
<evidence type="ECO:0000256" key="1">
    <source>
        <dbReference type="SAM" id="MobiDB-lite"/>
    </source>
</evidence>
<evidence type="ECO:0008006" key="4">
    <source>
        <dbReference type="Google" id="ProtNLM"/>
    </source>
</evidence>
<dbReference type="RefSeq" id="WP_017493122.1">
    <property type="nucleotide sequence ID" value="NZ_CAUQAZ010000181.1"/>
</dbReference>
<proteinExistence type="predicted"/>
<evidence type="ECO:0000313" key="2">
    <source>
        <dbReference type="EMBL" id="ORJ26683.1"/>
    </source>
</evidence>
<organism evidence="2 3">
    <name type="scientific">Rouxiella badensis</name>
    <dbReference type="NCBI Taxonomy" id="1646377"/>
    <lineage>
        <taxon>Bacteria</taxon>
        <taxon>Pseudomonadati</taxon>
        <taxon>Pseudomonadota</taxon>
        <taxon>Gammaproteobacteria</taxon>
        <taxon>Enterobacterales</taxon>
        <taxon>Yersiniaceae</taxon>
        <taxon>Rouxiella</taxon>
    </lineage>
</organism>
<accession>A0A1X0WIX0</accession>
<feature type="region of interest" description="Disordered" evidence="1">
    <location>
        <begin position="1"/>
        <end position="41"/>
    </location>
</feature>
<dbReference type="AlphaFoldDB" id="A0A1X0WIX0"/>
<dbReference type="NCBIfam" id="NF007808">
    <property type="entry name" value="PRK10515.1"/>
    <property type="match status" value="1"/>
</dbReference>
<protein>
    <recommendedName>
        <fullName evidence="4">DUF3811 domain-containing protein</fullName>
    </recommendedName>
</protein>
<dbReference type="Proteomes" id="UP000192536">
    <property type="component" value="Unassembled WGS sequence"/>
</dbReference>